<dbReference type="Proteomes" id="UP000461288">
    <property type="component" value="Unassembled WGS sequence"/>
</dbReference>
<accession>A0A7X3KRR2</accession>
<gene>
    <name evidence="2" type="ORF">GO594_01780</name>
</gene>
<proteinExistence type="predicted"/>
<evidence type="ECO:0000313" key="2">
    <source>
        <dbReference type="EMBL" id="MWK54696.1"/>
    </source>
</evidence>
<feature type="domain" description="Baseplate protein J-like barrel" evidence="1">
    <location>
        <begin position="104"/>
        <end position="180"/>
    </location>
</feature>
<reference evidence="2 3" key="1">
    <citation type="submission" date="2019-12" db="EMBL/GenBank/DDBJ databases">
        <title>Draft genome sequence of Pseudomonas otitidis recovered from a chicken carcass.</title>
        <authorList>
            <person name="Vieira T.R."/>
            <person name="Oliviera E.F.C."/>
            <person name="Silva N.M.V."/>
            <person name="Sambrano G.E."/>
            <person name="Cibulski S.P."/>
            <person name="Cardoso M.R.I."/>
        </authorList>
    </citation>
    <scope>NUCLEOTIDE SEQUENCE [LARGE SCALE GENOMIC DNA]</scope>
    <source>
        <strain evidence="2 3">25_K</strain>
    </source>
</reference>
<dbReference type="RefSeq" id="WP_160479593.1">
    <property type="nucleotide sequence ID" value="NZ_WTFN01000003.1"/>
</dbReference>
<dbReference type="InterPro" id="IPR006949">
    <property type="entry name" value="Barrel_Baseplate_J-like"/>
</dbReference>
<evidence type="ECO:0000313" key="3">
    <source>
        <dbReference type="Proteomes" id="UP000461288"/>
    </source>
</evidence>
<comment type="caution">
    <text evidence="2">The sequence shown here is derived from an EMBL/GenBank/DDBJ whole genome shotgun (WGS) entry which is preliminary data.</text>
</comment>
<dbReference type="Pfam" id="PF04865">
    <property type="entry name" value="Baseplate_J"/>
    <property type="match status" value="1"/>
</dbReference>
<dbReference type="AlphaFoldDB" id="A0A7X3KRR2"/>
<evidence type="ECO:0000259" key="1">
    <source>
        <dbReference type="Pfam" id="PF04865"/>
    </source>
</evidence>
<protein>
    <recommendedName>
        <fullName evidence="1">Baseplate protein J-like barrel domain-containing protein</fullName>
    </recommendedName>
</protein>
<name>A0A7X3KRR2_9GAMM</name>
<organism evidence="2 3">
    <name type="scientific">Metapseudomonas otitidis</name>
    <dbReference type="NCBI Taxonomy" id="319939"/>
    <lineage>
        <taxon>Bacteria</taxon>
        <taxon>Pseudomonadati</taxon>
        <taxon>Pseudomonadota</taxon>
        <taxon>Gammaproteobacteria</taxon>
        <taxon>Pseudomonadales</taxon>
        <taxon>Pseudomonadaceae</taxon>
        <taxon>Metapseudomonas</taxon>
    </lineage>
</organism>
<sequence length="391" mass="40064">MASPTAPTISATGISAPTYAEVLAYLQQQFRSIYGDDIYLESDSQDGQFLAVIAAAINDGNAATVAAYNAFSPLTAQGAGLSKNVKINGIARAVATNSSVDLVLVGQAGTTITNGQARDEANNLWALPASVTIPPAGEITVTATCTVVGDINAAPGAINQIATPTRGWQSVTNPAAATAGAPVETDAALRARQATSVALPSRTVLEGTVGAVANLEGVTRYRAFENDTRTTDANGLPGNSIALVVEGGDAAAIAQAIAAKKTPGTGTYGTTSQVVTDLYGVSRVIRFYRPTEDTAHVKINLTALAGYNTSIGQAIQQAVADYINSLAIGGTIYLWRLAVPANLGGDSRSLTFDINSILIGLNTDTPAAADIVLPFNHVAMCDPADVELTVV</sequence>
<dbReference type="EMBL" id="WTFN01000003">
    <property type="protein sequence ID" value="MWK54696.1"/>
    <property type="molecule type" value="Genomic_DNA"/>
</dbReference>